<dbReference type="GO" id="GO:0035438">
    <property type="term" value="F:cyclic-di-GMP binding"/>
    <property type="evidence" value="ECO:0007669"/>
    <property type="project" value="InterPro"/>
</dbReference>
<protein>
    <recommendedName>
        <fullName evidence="1">PilZ domain-containing protein</fullName>
    </recommendedName>
</protein>
<dbReference type="InterPro" id="IPR009875">
    <property type="entry name" value="PilZ_domain"/>
</dbReference>
<organism evidence="2 3">
    <name type="scientific">Solemya pervernicosa gill symbiont</name>
    <dbReference type="NCBI Taxonomy" id="642797"/>
    <lineage>
        <taxon>Bacteria</taxon>
        <taxon>Pseudomonadati</taxon>
        <taxon>Pseudomonadota</taxon>
        <taxon>Gammaproteobacteria</taxon>
        <taxon>sulfur-oxidizing symbionts</taxon>
    </lineage>
</organism>
<dbReference type="Gene3D" id="2.40.10.220">
    <property type="entry name" value="predicted glycosyltransferase like domains"/>
    <property type="match status" value="1"/>
</dbReference>
<reference evidence="2 3" key="1">
    <citation type="submission" date="2016-11" db="EMBL/GenBank/DDBJ databases">
        <title>Mixed transmission modes and dynamic genome evolution in an obligate animal-bacterial symbiosis.</title>
        <authorList>
            <person name="Russell S.L."/>
            <person name="Corbett-Detig R.B."/>
            <person name="Cavanaugh C.M."/>
        </authorList>
    </citation>
    <scope>NUCLEOTIDE SEQUENCE [LARGE SCALE GENOMIC DNA]</scope>
    <source>
        <strain evidence="2">Sveles-Q1</strain>
    </source>
</reference>
<name>A0A1T2L0J2_9GAMM</name>
<evidence type="ECO:0000259" key="1">
    <source>
        <dbReference type="Pfam" id="PF07238"/>
    </source>
</evidence>
<proteinExistence type="predicted"/>
<dbReference type="SUPFAM" id="SSF141371">
    <property type="entry name" value="PilZ domain-like"/>
    <property type="match status" value="1"/>
</dbReference>
<dbReference type="EMBL" id="MPRL01000084">
    <property type="protein sequence ID" value="OOZ38530.1"/>
    <property type="molecule type" value="Genomic_DNA"/>
</dbReference>
<dbReference type="Proteomes" id="UP000191110">
    <property type="component" value="Unassembled WGS sequence"/>
</dbReference>
<dbReference type="RefSeq" id="WP_078484940.1">
    <property type="nucleotide sequence ID" value="NZ_MPRL01000084.1"/>
</dbReference>
<feature type="domain" description="PilZ" evidence="1">
    <location>
        <begin position="3"/>
        <end position="120"/>
    </location>
</feature>
<sequence>MENRRRYQRIALSLSAEAINASGMCRRVDLIELSQQGLALLCDQAAIDHLEALDPVSGRARFPVEIELRIELPLQGEKKAFNCSCRMVHKQRRSQNEYLCGFLLLEMGEHERELLIAFLECSVNSD</sequence>
<gene>
    <name evidence="2" type="ORF">BOW53_15205</name>
</gene>
<keyword evidence="3" id="KW-1185">Reference proteome</keyword>
<dbReference type="AlphaFoldDB" id="A0A1T2L0J2"/>
<evidence type="ECO:0000313" key="2">
    <source>
        <dbReference type="EMBL" id="OOZ38530.1"/>
    </source>
</evidence>
<comment type="caution">
    <text evidence="2">The sequence shown here is derived from an EMBL/GenBank/DDBJ whole genome shotgun (WGS) entry which is preliminary data.</text>
</comment>
<evidence type="ECO:0000313" key="3">
    <source>
        <dbReference type="Proteomes" id="UP000191110"/>
    </source>
</evidence>
<accession>A0A1T2L0J2</accession>
<dbReference type="Pfam" id="PF07238">
    <property type="entry name" value="PilZ"/>
    <property type="match status" value="1"/>
</dbReference>